<dbReference type="EMBL" id="CP015243">
    <property type="protein sequence ID" value="ANF58567.1"/>
    <property type="molecule type" value="Genomic_DNA"/>
</dbReference>
<evidence type="ECO:0000256" key="2">
    <source>
        <dbReference type="ARBA" id="ARBA00010212"/>
    </source>
</evidence>
<evidence type="ECO:0000256" key="8">
    <source>
        <dbReference type="ARBA" id="ARBA00023136"/>
    </source>
</evidence>
<dbReference type="GO" id="GO:0006882">
    <property type="term" value="P:intracellular zinc ion homeostasis"/>
    <property type="evidence" value="ECO:0007669"/>
    <property type="project" value="TreeGrafter"/>
</dbReference>
<feature type="transmembrane region" description="Helical" evidence="9">
    <location>
        <begin position="80"/>
        <end position="104"/>
    </location>
</feature>
<dbReference type="NCBIfam" id="TIGR01297">
    <property type="entry name" value="CDF"/>
    <property type="match status" value="1"/>
</dbReference>
<dbReference type="GO" id="GO:0015093">
    <property type="term" value="F:ferrous iron transmembrane transporter activity"/>
    <property type="evidence" value="ECO:0007669"/>
    <property type="project" value="TreeGrafter"/>
</dbReference>
<keyword evidence="12" id="KW-1185">Reference proteome</keyword>
<comment type="subcellular location">
    <subcellularLocation>
        <location evidence="1">Membrane</location>
        <topology evidence="1">Multi-pass membrane protein</topology>
    </subcellularLocation>
</comment>
<dbReference type="STRING" id="376489.A5892_14695"/>
<dbReference type="Proteomes" id="UP000077875">
    <property type="component" value="Chromosome"/>
</dbReference>
<name>A0A172YH86_9GAMM</name>
<feature type="transmembrane region" description="Helical" evidence="9">
    <location>
        <begin position="39"/>
        <end position="60"/>
    </location>
</feature>
<evidence type="ECO:0000256" key="4">
    <source>
        <dbReference type="ARBA" id="ARBA00022496"/>
    </source>
</evidence>
<keyword evidence="8 9" id="KW-0472">Membrane</keyword>
<dbReference type="KEGG" id="haa:A5892_14695"/>
<keyword evidence="4" id="KW-0410">Iron transport</keyword>
<keyword evidence="6" id="KW-0862">Zinc</keyword>
<dbReference type="SUPFAM" id="SSF161111">
    <property type="entry name" value="Cation efflux protein transmembrane domain-like"/>
    <property type="match status" value="1"/>
</dbReference>
<keyword evidence="6" id="KW-0406">Ion transport</keyword>
<sequence length="300" mass="33232">MASLEQRLLKQSTLMMALVAVCGIFFGLFAASQSILFDGIFSVVATLIKILMLITARLIARESSRRFQFGYWHLEPIAMLVEGGFLLLIAVYAMSSGILGLLSGGHAIDFGLASLYAALFTLIDFGYYAYLRRRNRRLNSPLVRFDTLSWMTDGILSLGLLCAFVCAWILADTGYRALTPYLDPLILVVISLIIAPTALRASMPAIRDLLQMVPGSLDQQVRETMQAFVARHGLAGFTSYVQRSGRARFIEIHVLLAENAEIGTIARLDGWREEIASALGEAAPERWLTISFTSEPRWAE</sequence>
<evidence type="ECO:0000259" key="10">
    <source>
        <dbReference type="Pfam" id="PF01545"/>
    </source>
</evidence>
<dbReference type="InterPro" id="IPR058533">
    <property type="entry name" value="Cation_efflux_TM"/>
</dbReference>
<evidence type="ECO:0000256" key="6">
    <source>
        <dbReference type="ARBA" id="ARBA00022906"/>
    </source>
</evidence>
<dbReference type="InterPro" id="IPR002524">
    <property type="entry name" value="Cation_efflux"/>
</dbReference>
<feature type="transmembrane region" description="Helical" evidence="9">
    <location>
        <begin position="177"/>
        <end position="199"/>
    </location>
</feature>
<feature type="transmembrane region" description="Helical" evidence="9">
    <location>
        <begin position="12"/>
        <end position="33"/>
    </location>
</feature>
<keyword evidence="5 9" id="KW-0812">Transmembrane</keyword>
<evidence type="ECO:0000256" key="1">
    <source>
        <dbReference type="ARBA" id="ARBA00004141"/>
    </source>
</evidence>
<dbReference type="GO" id="GO:0015086">
    <property type="term" value="F:cadmium ion transmembrane transporter activity"/>
    <property type="evidence" value="ECO:0007669"/>
    <property type="project" value="TreeGrafter"/>
</dbReference>
<feature type="domain" description="Cation efflux protein transmembrane" evidence="10">
    <location>
        <begin position="12"/>
        <end position="210"/>
    </location>
</feature>
<dbReference type="RefSeq" id="WP_064123432.1">
    <property type="nucleotide sequence ID" value="NZ_CP015243.1"/>
</dbReference>
<protein>
    <submittedName>
        <fullName evidence="11">Cation diffusion facilitator family transporter</fullName>
    </submittedName>
</protein>
<dbReference type="PANTHER" id="PTHR43840:SF15">
    <property type="entry name" value="MITOCHONDRIAL METAL TRANSPORTER 1-RELATED"/>
    <property type="match status" value="1"/>
</dbReference>
<gene>
    <name evidence="11" type="ORF">A5892_14695</name>
</gene>
<comment type="similarity">
    <text evidence="2">Belongs to the cation diffusion facilitator (CDF) transporter (TC 2.A.4) family. FieF subfamily.</text>
</comment>
<accession>A0A172YH86</accession>
<dbReference type="PANTHER" id="PTHR43840">
    <property type="entry name" value="MITOCHONDRIAL METAL TRANSPORTER 1-RELATED"/>
    <property type="match status" value="1"/>
</dbReference>
<evidence type="ECO:0000256" key="7">
    <source>
        <dbReference type="ARBA" id="ARBA00022989"/>
    </source>
</evidence>
<keyword evidence="6" id="KW-0864">Zinc transport</keyword>
<dbReference type="InterPro" id="IPR027469">
    <property type="entry name" value="Cation_efflux_TMD_sf"/>
</dbReference>
<organism evidence="11 12">
    <name type="scientific">Halotalea alkalilenta</name>
    <dbReference type="NCBI Taxonomy" id="376489"/>
    <lineage>
        <taxon>Bacteria</taxon>
        <taxon>Pseudomonadati</taxon>
        <taxon>Pseudomonadota</taxon>
        <taxon>Gammaproteobacteria</taxon>
        <taxon>Oceanospirillales</taxon>
        <taxon>Halomonadaceae</taxon>
        <taxon>Halotalea</taxon>
    </lineage>
</organism>
<evidence type="ECO:0000256" key="3">
    <source>
        <dbReference type="ARBA" id="ARBA00022448"/>
    </source>
</evidence>
<proteinExistence type="inferred from homology"/>
<evidence type="ECO:0000256" key="5">
    <source>
        <dbReference type="ARBA" id="ARBA00022692"/>
    </source>
</evidence>
<reference evidence="11 12" key="1">
    <citation type="submission" date="2016-04" db="EMBL/GenBank/DDBJ databases">
        <title>Complete Genome Sequence of Halotalea alkalilenta IHB B 13600.</title>
        <authorList>
            <person name="Swarnkar M.K."/>
            <person name="Sharma A."/>
            <person name="Kaushal K."/>
            <person name="Soni R."/>
            <person name="Rana S."/>
            <person name="Singh A.K."/>
            <person name="Gulati A."/>
        </authorList>
    </citation>
    <scope>NUCLEOTIDE SEQUENCE [LARGE SCALE GENOMIC DNA]</scope>
    <source>
        <strain evidence="11 12">IHB B 13600</strain>
    </source>
</reference>
<dbReference type="GO" id="GO:0005886">
    <property type="term" value="C:plasma membrane"/>
    <property type="evidence" value="ECO:0007669"/>
    <property type="project" value="TreeGrafter"/>
</dbReference>
<keyword evidence="3" id="KW-0813">Transport</keyword>
<keyword evidence="7 9" id="KW-1133">Transmembrane helix</keyword>
<dbReference type="Pfam" id="PF01545">
    <property type="entry name" value="Cation_efflux"/>
    <property type="match status" value="1"/>
</dbReference>
<keyword evidence="4" id="KW-0408">Iron</keyword>
<feature type="transmembrane region" description="Helical" evidence="9">
    <location>
        <begin position="110"/>
        <end position="130"/>
    </location>
</feature>
<evidence type="ECO:0000256" key="9">
    <source>
        <dbReference type="SAM" id="Phobius"/>
    </source>
</evidence>
<feature type="transmembrane region" description="Helical" evidence="9">
    <location>
        <begin position="150"/>
        <end position="171"/>
    </location>
</feature>
<evidence type="ECO:0000313" key="12">
    <source>
        <dbReference type="Proteomes" id="UP000077875"/>
    </source>
</evidence>
<dbReference type="GO" id="GO:0015341">
    <property type="term" value="F:zinc efflux antiporter activity"/>
    <property type="evidence" value="ECO:0007669"/>
    <property type="project" value="TreeGrafter"/>
</dbReference>
<evidence type="ECO:0000313" key="11">
    <source>
        <dbReference type="EMBL" id="ANF58567.1"/>
    </source>
</evidence>
<dbReference type="AlphaFoldDB" id="A0A172YH86"/>
<dbReference type="InterPro" id="IPR050291">
    <property type="entry name" value="CDF_Transporter"/>
</dbReference>
<dbReference type="Gene3D" id="1.20.1510.10">
    <property type="entry name" value="Cation efflux protein transmembrane domain"/>
    <property type="match status" value="1"/>
</dbReference>